<evidence type="ECO:0000313" key="3">
    <source>
        <dbReference type="Proteomes" id="UP001633002"/>
    </source>
</evidence>
<protein>
    <recommendedName>
        <fullName evidence="1">Reverse transcriptase zinc-binding domain-containing protein</fullName>
    </recommendedName>
</protein>
<proteinExistence type="predicted"/>
<organism evidence="2 3">
    <name type="scientific">Riccia sorocarpa</name>
    <dbReference type="NCBI Taxonomy" id="122646"/>
    <lineage>
        <taxon>Eukaryota</taxon>
        <taxon>Viridiplantae</taxon>
        <taxon>Streptophyta</taxon>
        <taxon>Embryophyta</taxon>
        <taxon>Marchantiophyta</taxon>
        <taxon>Marchantiopsida</taxon>
        <taxon>Marchantiidae</taxon>
        <taxon>Marchantiales</taxon>
        <taxon>Ricciaceae</taxon>
        <taxon>Riccia</taxon>
    </lineage>
</organism>
<name>A0ABD3GYX9_9MARC</name>
<reference evidence="2 3" key="1">
    <citation type="submission" date="2024-09" db="EMBL/GenBank/DDBJ databases">
        <title>Chromosome-scale assembly of Riccia sorocarpa.</title>
        <authorList>
            <person name="Paukszto L."/>
        </authorList>
    </citation>
    <scope>NUCLEOTIDE SEQUENCE [LARGE SCALE GENOMIC DNA]</scope>
    <source>
        <strain evidence="2">LP-2024</strain>
        <tissue evidence="2">Aerial parts of the thallus</tissue>
    </source>
</reference>
<comment type="caution">
    <text evidence="2">The sequence shown here is derived from an EMBL/GenBank/DDBJ whole genome shotgun (WGS) entry which is preliminary data.</text>
</comment>
<dbReference type="Pfam" id="PF13966">
    <property type="entry name" value="zf-RVT"/>
    <property type="match status" value="1"/>
</dbReference>
<feature type="domain" description="Reverse transcriptase zinc-binding" evidence="1">
    <location>
        <begin position="271"/>
        <end position="342"/>
    </location>
</feature>
<evidence type="ECO:0000259" key="1">
    <source>
        <dbReference type="Pfam" id="PF13966"/>
    </source>
</evidence>
<dbReference type="InterPro" id="IPR026960">
    <property type="entry name" value="RVT-Znf"/>
</dbReference>
<accession>A0ABD3GYX9</accession>
<keyword evidence="3" id="KW-1185">Reference proteome</keyword>
<evidence type="ECO:0000313" key="2">
    <source>
        <dbReference type="EMBL" id="KAL3683592.1"/>
    </source>
</evidence>
<dbReference type="EMBL" id="JBJQOH010000006">
    <property type="protein sequence ID" value="KAL3683592.1"/>
    <property type="molecule type" value="Genomic_DNA"/>
</dbReference>
<gene>
    <name evidence="2" type="ORF">R1sor_001614</name>
</gene>
<sequence>MSNLNNLTVNHTSSKFLSWPERIILAQSVLRALSNYTLMAIGMSKTSTKALEKITRDFLWGIGPTGRKRKPLITWTTFTKRKMDGGICWPALNDVADVFLLKNLVKILQNHTKDWVQLAQVMIHDRTLKRSCIGGRTNGRIHKLLLHVLSKPFWTLRARSSRQKFLLALCRKVRITTTTQLHDDQGQHMSIHQFCERNEVQVTHQQQITIDKVDTLMPPAKRENITWDQAAGWTWPDKVQTEGLPWKLTSKQWKRLIYSTKDDCNDLNQRWDRTDSRHKWTTRWKGLWEGDATFRMKIRCWRFMRKGCLTNAKLRDWGLDHGICRRCDIEPETVIQAIWQCPRLLERQRWVSRLFFKESERTTSQATGEQLWTALDKALDKNKDNPAYIILIIMMFRTNWLEGNKLQFEVVRKYLGISQILSEMTQEINALVGDRFTSEKREIQLKEAAELVSYSSDQSKR</sequence>
<dbReference type="AlphaFoldDB" id="A0ABD3GYX9"/>
<dbReference type="Proteomes" id="UP001633002">
    <property type="component" value="Unassembled WGS sequence"/>
</dbReference>